<dbReference type="GO" id="GO:0016627">
    <property type="term" value="F:oxidoreductase activity, acting on the CH-CH group of donors"/>
    <property type="evidence" value="ECO:0007669"/>
    <property type="project" value="TreeGrafter"/>
</dbReference>
<keyword evidence="4" id="KW-1185">Reference proteome</keyword>
<reference evidence="3 4" key="1">
    <citation type="submission" date="2017-01" db="EMBL/GenBank/DDBJ databases">
        <authorList>
            <person name="Mah S.A."/>
            <person name="Swanson W.J."/>
            <person name="Moy G.W."/>
            <person name="Vacquier V.D."/>
        </authorList>
    </citation>
    <scope>NUCLEOTIDE SEQUENCE [LARGE SCALE GENOMIC DNA]</scope>
    <source>
        <strain evidence="3 4">CPCC 203464</strain>
    </source>
</reference>
<dbReference type="AlphaFoldDB" id="A0A1N7GS75"/>
<dbReference type="Gene3D" id="2.30.110.10">
    <property type="entry name" value="Electron Transport, Fmn-binding Protein, Chain A"/>
    <property type="match status" value="1"/>
</dbReference>
<dbReference type="Pfam" id="PF01243">
    <property type="entry name" value="PNPOx_N"/>
    <property type="match status" value="1"/>
</dbReference>
<dbReference type="OrthoDB" id="1094370at2"/>
<dbReference type="InterPro" id="IPR019920">
    <property type="entry name" value="F420-binding_dom_put"/>
</dbReference>
<evidence type="ECO:0000313" key="3">
    <source>
        <dbReference type="EMBL" id="SIS15453.1"/>
    </source>
</evidence>
<feature type="domain" description="Pyridoxamine 5'-phosphate oxidase N-terminal" evidence="2">
    <location>
        <begin position="12"/>
        <end position="145"/>
    </location>
</feature>
<gene>
    <name evidence="3" type="ORF">SAMN05445060_3067</name>
</gene>
<dbReference type="GO" id="GO:0005829">
    <property type="term" value="C:cytosol"/>
    <property type="evidence" value="ECO:0007669"/>
    <property type="project" value="TreeGrafter"/>
</dbReference>
<dbReference type="PANTHER" id="PTHR35176">
    <property type="entry name" value="HEME OXYGENASE HI_0854-RELATED"/>
    <property type="match status" value="1"/>
</dbReference>
<dbReference type="RefSeq" id="WP_076481052.1">
    <property type="nucleotide sequence ID" value="NZ_FTNT01000009.1"/>
</dbReference>
<name>A0A1N7GS75_9NOCA</name>
<proteinExistence type="predicted"/>
<dbReference type="EMBL" id="FTNT01000009">
    <property type="protein sequence ID" value="SIS15453.1"/>
    <property type="molecule type" value="Genomic_DNA"/>
</dbReference>
<organism evidence="3 4">
    <name type="scientific">Williamsia sterculiae</name>
    <dbReference type="NCBI Taxonomy" id="1344003"/>
    <lineage>
        <taxon>Bacteria</taxon>
        <taxon>Bacillati</taxon>
        <taxon>Actinomycetota</taxon>
        <taxon>Actinomycetes</taxon>
        <taxon>Mycobacteriales</taxon>
        <taxon>Nocardiaceae</taxon>
        <taxon>Williamsia</taxon>
    </lineage>
</organism>
<dbReference type="NCBIfam" id="TIGR03618">
    <property type="entry name" value="Rv1155_F420"/>
    <property type="match status" value="1"/>
</dbReference>
<evidence type="ECO:0000313" key="4">
    <source>
        <dbReference type="Proteomes" id="UP000186218"/>
    </source>
</evidence>
<dbReference type="Proteomes" id="UP000186218">
    <property type="component" value="Unassembled WGS sequence"/>
</dbReference>
<sequence length="149" mass="16608">MSTADPTDGRDDALYALFAEINRSILITQRRDGRPQVSNVNHAFDPVTRTARISVTADRVKTRNVARDPRVTLHVTSADFWSYAVADGDAELGPVASEPGDSGIEELVDLYRAVAGEHPDWDDYTRAMITDRRQVLHISFDHVYGQAPR</sequence>
<keyword evidence="1" id="KW-0560">Oxidoreductase</keyword>
<dbReference type="InterPro" id="IPR011576">
    <property type="entry name" value="Pyridox_Oxase_N"/>
</dbReference>
<dbReference type="InterPro" id="IPR012349">
    <property type="entry name" value="Split_barrel_FMN-bd"/>
</dbReference>
<dbReference type="STRING" id="1344003.SAMN05445060_3067"/>
<dbReference type="GO" id="GO:0070967">
    <property type="term" value="F:coenzyme F420 binding"/>
    <property type="evidence" value="ECO:0007669"/>
    <property type="project" value="TreeGrafter"/>
</dbReference>
<dbReference type="SUPFAM" id="SSF50475">
    <property type="entry name" value="FMN-binding split barrel"/>
    <property type="match status" value="1"/>
</dbReference>
<dbReference type="InterPro" id="IPR052019">
    <property type="entry name" value="F420H2_bilvrd_red/Heme_oxyg"/>
</dbReference>
<accession>A0A1N7GS75</accession>
<evidence type="ECO:0000259" key="2">
    <source>
        <dbReference type="Pfam" id="PF01243"/>
    </source>
</evidence>
<protein>
    <submittedName>
        <fullName evidence="3">PPOX class probable F420-dependent enzyme</fullName>
    </submittedName>
</protein>
<evidence type="ECO:0000256" key="1">
    <source>
        <dbReference type="ARBA" id="ARBA00023002"/>
    </source>
</evidence>
<dbReference type="PANTHER" id="PTHR35176:SF2">
    <property type="entry name" value="F420H(2)-DEPENDENT REDUCTASE RV1155"/>
    <property type="match status" value="1"/>
</dbReference>